<organism evidence="11 12">
    <name type="scientific">Duganella alba</name>
    <dbReference type="NCBI Taxonomy" id="2666081"/>
    <lineage>
        <taxon>Bacteria</taxon>
        <taxon>Pseudomonadati</taxon>
        <taxon>Pseudomonadota</taxon>
        <taxon>Betaproteobacteria</taxon>
        <taxon>Burkholderiales</taxon>
        <taxon>Oxalobacteraceae</taxon>
        <taxon>Telluria group</taxon>
        <taxon>Duganella</taxon>
    </lineage>
</organism>
<dbReference type="EMBL" id="WKJM01000003">
    <property type="protein sequence ID" value="MRX07344.1"/>
    <property type="molecule type" value="Genomic_DNA"/>
</dbReference>
<evidence type="ECO:0000256" key="7">
    <source>
        <dbReference type="ARBA" id="ARBA00022927"/>
    </source>
</evidence>
<dbReference type="Proteomes" id="UP000481037">
    <property type="component" value="Unassembled WGS sequence"/>
</dbReference>
<evidence type="ECO:0000256" key="5">
    <source>
        <dbReference type="ARBA" id="ARBA00022519"/>
    </source>
</evidence>
<evidence type="ECO:0000313" key="11">
    <source>
        <dbReference type="EMBL" id="MRX07344.1"/>
    </source>
</evidence>
<keyword evidence="8" id="KW-1133">Transmembrane helix</keyword>
<keyword evidence="12" id="KW-1185">Reference proteome</keyword>
<dbReference type="PANTHER" id="PTHR33446">
    <property type="entry name" value="PROTEIN TONB-RELATED"/>
    <property type="match status" value="1"/>
</dbReference>
<gene>
    <name evidence="11" type="ORF">GJ697_05795</name>
</gene>
<sequence>MNMKISGIAAVVAVLAAINFVGRSGQSAPRGAPFKDLVSAASCAQPQWPAEARRYEIEGKTTLQFEIGQDGKVLRPAITKGSGWRILDQAALAGIAQCVFKPNLDAARDGQVFPLQYVWKLSGAPAERPLLVAGSCQPSARFGAFREADPHPSGADGVLLRFLVNAEGAPVRIVAEPNGLPQALADEAVAYLQSCRFAYDGKHPGERTDTAFGRVLLK</sequence>
<dbReference type="PROSITE" id="PS52015">
    <property type="entry name" value="TONB_CTD"/>
    <property type="match status" value="1"/>
</dbReference>
<dbReference type="Gene3D" id="3.30.1150.10">
    <property type="match status" value="1"/>
</dbReference>
<dbReference type="SUPFAM" id="SSF74653">
    <property type="entry name" value="TolA/TonB C-terminal domain"/>
    <property type="match status" value="1"/>
</dbReference>
<evidence type="ECO:0000313" key="12">
    <source>
        <dbReference type="Proteomes" id="UP000481037"/>
    </source>
</evidence>
<accession>A0A6L5QC39</accession>
<comment type="caution">
    <text evidence="11">The sequence shown here is derived from an EMBL/GenBank/DDBJ whole genome shotgun (WGS) entry which is preliminary data.</text>
</comment>
<keyword evidence="7" id="KW-0653">Protein transport</keyword>
<evidence type="ECO:0000256" key="9">
    <source>
        <dbReference type="ARBA" id="ARBA00023136"/>
    </source>
</evidence>
<dbReference type="PANTHER" id="PTHR33446:SF2">
    <property type="entry name" value="PROTEIN TONB"/>
    <property type="match status" value="1"/>
</dbReference>
<comment type="similarity">
    <text evidence="2">Belongs to the TonB family.</text>
</comment>
<reference evidence="11 12" key="1">
    <citation type="submission" date="2019-11" db="EMBL/GenBank/DDBJ databases">
        <title>Novel species isolated from a subtropical stream in China.</title>
        <authorList>
            <person name="Lu H."/>
        </authorList>
    </citation>
    <scope>NUCLEOTIDE SEQUENCE [LARGE SCALE GENOMIC DNA]</scope>
    <source>
        <strain evidence="11 12">FT25W</strain>
    </source>
</reference>
<protein>
    <submittedName>
        <fullName evidence="11">TonB family protein</fullName>
    </submittedName>
</protein>
<feature type="domain" description="TonB C-terminal" evidence="10">
    <location>
        <begin position="33"/>
        <end position="128"/>
    </location>
</feature>
<dbReference type="InterPro" id="IPR006260">
    <property type="entry name" value="TonB/TolA_C"/>
</dbReference>
<dbReference type="AlphaFoldDB" id="A0A6L5QC39"/>
<dbReference type="NCBIfam" id="TIGR01352">
    <property type="entry name" value="tonB_Cterm"/>
    <property type="match status" value="1"/>
</dbReference>
<keyword evidence="4" id="KW-1003">Cell membrane</keyword>
<dbReference type="Pfam" id="PF03544">
    <property type="entry name" value="TonB_C"/>
    <property type="match status" value="1"/>
</dbReference>
<evidence type="ECO:0000256" key="1">
    <source>
        <dbReference type="ARBA" id="ARBA00004383"/>
    </source>
</evidence>
<keyword evidence="6" id="KW-0812">Transmembrane</keyword>
<evidence type="ECO:0000256" key="4">
    <source>
        <dbReference type="ARBA" id="ARBA00022475"/>
    </source>
</evidence>
<dbReference type="GO" id="GO:0031992">
    <property type="term" value="F:energy transducer activity"/>
    <property type="evidence" value="ECO:0007669"/>
    <property type="project" value="TreeGrafter"/>
</dbReference>
<dbReference type="GO" id="GO:0098797">
    <property type="term" value="C:plasma membrane protein complex"/>
    <property type="evidence" value="ECO:0007669"/>
    <property type="project" value="TreeGrafter"/>
</dbReference>
<comment type="subcellular location">
    <subcellularLocation>
        <location evidence="1">Cell inner membrane</location>
        <topology evidence="1">Single-pass membrane protein</topology>
        <orientation evidence="1">Periplasmic side</orientation>
    </subcellularLocation>
</comment>
<dbReference type="GO" id="GO:0015031">
    <property type="term" value="P:protein transport"/>
    <property type="evidence" value="ECO:0007669"/>
    <property type="project" value="UniProtKB-KW"/>
</dbReference>
<name>A0A6L5QC39_9BURK</name>
<dbReference type="InterPro" id="IPR051045">
    <property type="entry name" value="TonB-dependent_transducer"/>
</dbReference>
<evidence type="ECO:0000256" key="8">
    <source>
        <dbReference type="ARBA" id="ARBA00022989"/>
    </source>
</evidence>
<evidence type="ECO:0000256" key="6">
    <source>
        <dbReference type="ARBA" id="ARBA00022692"/>
    </source>
</evidence>
<keyword evidence="5" id="KW-0997">Cell inner membrane</keyword>
<keyword evidence="3" id="KW-0813">Transport</keyword>
<evidence type="ECO:0000256" key="2">
    <source>
        <dbReference type="ARBA" id="ARBA00006555"/>
    </source>
</evidence>
<keyword evidence="9" id="KW-0472">Membrane</keyword>
<dbReference type="InterPro" id="IPR037682">
    <property type="entry name" value="TonB_C"/>
</dbReference>
<evidence type="ECO:0000259" key="10">
    <source>
        <dbReference type="PROSITE" id="PS52015"/>
    </source>
</evidence>
<proteinExistence type="inferred from homology"/>
<dbReference type="GO" id="GO:0055085">
    <property type="term" value="P:transmembrane transport"/>
    <property type="evidence" value="ECO:0007669"/>
    <property type="project" value="InterPro"/>
</dbReference>
<evidence type="ECO:0000256" key="3">
    <source>
        <dbReference type="ARBA" id="ARBA00022448"/>
    </source>
</evidence>